<organism evidence="1 2">
    <name type="scientific">Heterobasidion irregulare (strain TC 32-1)</name>
    <dbReference type="NCBI Taxonomy" id="747525"/>
    <lineage>
        <taxon>Eukaryota</taxon>
        <taxon>Fungi</taxon>
        <taxon>Dikarya</taxon>
        <taxon>Basidiomycota</taxon>
        <taxon>Agaricomycotina</taxon>
        <taxon>Agaricomycetes</taxon>
        <taxon>Russulales</taxon>
        <taxon>Bondarzewiaceae</taxon>
        <taxon>Heterobasidion</taxon>
        <taxon>Heterobasidion annosum species complex</taxon>
    </lineage>
</organism>
<keyword evidence="2" id="KW-1185">Reference proteome</keyword>
<dbReference type="Proteomes" id="UP000030671">
    <property type="component" value="Unassembled WGS sequence"/>
</dbReference>
<dbReference type="KEGG" id="hir:HETIRDRAFT_165522"/>
<proteinExistence type="predicted"/>
<dbReference type="GeneID" id="20667989"/>
<dbReference type="RefSeq" id="XP_009550321.1">
    <property type="nucleotide sequence ID" value="XM_009552026.1"/>
</dbReference>
<dbReference type="EMBL" id="KI925462">
    <property type="protein sequence ID" value="ETW78342.1"/>
    <property type="molecule type" value="Genomic_DNA"/>
</dbReference>
<accession>W4JXP7</accession>
<evidence type="ECO:0000313" key="1">
    <source>
        <dbReference type="EMBL" id="ETW78342.1"/>
    </source>
</evidence>
<dbReference type="AlphaFoldDB" id="W4JXP7"/>
<dbReference type="HOGENOM" id="CLU_2961065_0_0_1"/>
<dbReference type="InParanoid" id="W4JXP7"/>
<reference evidence="1 2" key="1">
    <citation type="journal article" date="2012" name="New Phytol.">
        <title>Insight into trade-off between wood decay and parasitism from the genome of a fungal forest pathogen.</title>
        <authorList>
            <person name="Olson A."/>
            <person name="Aerts A."/>
            <person name="Asiegbu F."/>
            <person name="Belbahri L."/>
            <person name="Bouzid O."/>
            <person name="Broberg A."/>
            <person name="Canback B."/>
            <person name="Coutinho P.M."/>
            <person name="Cullen D."/>
            <person name="Dalman K."/>
            <person name="Deflorio G."/>
            <person name="van Diepen L.T."/>
            <person name="Dunand C."/>
            <person name="Duplessis S."/>
            <person name="Durling M."/>
            <person name="Gonthier P."/>
            <person name="Grimwood J."/>
            <person name="Fossdal C.G."/>
            <person name="Hansson D."/>
            <person name="Henrissat B."/>
            <person name="Hietala A."/>
            <person name="Himmelstrand K."/>
            <person name="Hoffmeister D."/>
            <person name="Hogberg N."/>
            <person name="James T.Y."/>
            <person name="Karlsson M."/>
            <person name="Kohler A."/>
            <person name="Kues U."/>
            <person name="Lee Y.H."/>
            <person name="Lin Y.C."/>
            <person name="Lind M."/>
            <person name="Lindquist E."/>
            <person name="Lombard V."/>
            <person name="Lucas S."/>
            <person name="Lunden K."/>
            <person name="Morin E."/>
            <person name="Murat C."/>
            <person name="Park J."/>
            <person name="Raffaello T."/>
            <person name="Rouze P."/>
            <person name="Salamov A."/>
            <person name="Schmutz J."/>
            <person name="Solheim H."/>
            <person name="Stahlberg J."/>
            <person name="Velez H."/>
            <person name="de Vries R.P."/>
            <person name="Wiebenga A."/>
            <person name="Woodward S."/>
            <person name="Yakovlev I."/>
            <person name="Garbelotto M."/>
            <person name="Martin F."/>
            <person name="Grigoriev I.V."/>
            <person name="Stenlid J."/>
        </authorList>
    </citation>
    <scope>NUCLEOTIDE SEQUENCE [LARGE SCALE GENOMIC DNA]</scope>
    <source>
        <strain evidence="1 2">TC 32-1</strain>
    </source>
</reference>
<evidence type="ECO:0000313" key="2">
    <source>
        <dbReference type="Proteomes" id="UP000030671"/>
    </source>
</evidence>
<protein>
    <submittedName>
        <fullName evidence="1">Uncharacterized protein</fullName>
    </submittedName>
</protein>
<gene>
    <name evidence="1" type="ORF">HETIRDRAFT_165522</name>
</gene>
<name>W4JXP7_HETIT</name>
<sequence length="59" mass="6570">MQRLPASSASISPTFRLRVQIEKVVARDMGTCETRGITICRCARIKTLKVGPHWTSPTL</sequence>